<evidence type="ECO:0000256" key="2">
    <source>
        <dbReference type="ARBA" id="ARBA00022438"/>
    </source>
</evidence>
<evidence type="ECO:0000313" key="4">
    <source>
        <dbReference type="EMBL" id="KAF0311859.1"/>
    </source>
</evidence>
<dbReference type="GO" id="GO:0008270">
    <property type="term" value="F:zinc ion binding"/>
    <property type="evidence" value="ECO:0007669"/>
    <property type="project" value="TreeGrafter"/>
</dbReference>
<dbReference type="GO" id="GO:0005737">
    <property type="term" value="C:cytoplasm"/>
    <property type="evidence" value="ECO:0007669"/>
    <property type="project" value="TreeGrafter"/>
</dbReference>
<organism evidence="4 5">
    <name type="scientific">Amphibalanus amphitrite</name>
    <name type="common">Striped barnacle</name>
    <name type="synonym">Balanus amphitrite</name>
    <dbReference type="NCBI Taxonomy" id="1232801"/>
    <lineage>
        <taxon>Eukaryota</taxon>
        <taxon>Metazoa</taxon>
        <taxon>Ecdysozoa</taxon>
        <taxon>Arthropoda</taxon>
        <taxon>Crustacea</taxon>
        <taxon>Multicrustacea</taxon>
        <taxon>Cirripedia</taxon>
        <taxon>Thoracica</taxon>
        <taxon>Thoracicalcarea</taxon>
        <taxon>Balanomorpha</taxon>
        <taxon>Balanoidea</taxon>
        <taxon>Balanidae</taxon>
        <taxon>Amphibalaninae</taxon>
        <taxon>Amphibalanus</taxon>
    </lineage>
</organism>
<dbReference type="GO" id="GO:0042277">
    <property type="term" value="F:peptide binding"/>
    <property type="evidence" value="ECO:0007669"/>
    <property type="project" value="TreeGrafter"/>
</dbReference>
<keyword evidence="2 4" id="KW-0645">Protease</keyword>
<dbReference type="EMBL" id="VIIS01000210">
    <property type="protein sequence ID" value="KAF0311859.1"/>
    <property type="molecule type" value="Genomic_DNA"/>
</dbReference>
<comment type="similarity">
    <text evidence="1">Belongs to the peptidase M1 family.</text>
</comment>
<dbReference type="Pfam" id="PF11838">
    <property type="entry name" value="ERAP1_C"/>
    <property type="match status" value="1"/>
</dbReference>
<dbReference type="GO" id="GO:0043171">
    <property type="term" value="P:peptide catabolic process"/>
    <property type="evidence" value="ECO:0007669"/>
    <property type="project" value="TreeGrafter"/>
</dbReference>
<proteinExistence type="inferred from homology"/>
<accession>A0A6A4X2Z8</accession>
<keyword evidence="5" id="KW-1185">Reference proteome</keyword>
<dbReference type="PANTHER" id="PTHR11533">
    <property type="entry name" value="PROTEASE M1 ZINC METALLOPROTEASE"/>
    <property type="match status" value="1"/>
</dbReference>
<name>A0A6A4X2Z8_AMPAM</name>
<dbReference type="Proteomes" id="UP000440578">
    <property type="component" value="Unassembled WGS sequence"/>
</dbReference>
<reference evidence="4 5" key="1">
    <citation type="submission" date="2019-07" db="EMBL/GenBank/DDBJ databases">
        <title>Draft genome assembly of a fouling barnacle, Amphibalanus amphitrite (Darwin, 1854): The first reference genome for Thecostraca.</title>
        <authorList>
            <person name="Kim W."/>
        </authorList>
    </citation>
    <scope>NUCLEOTIDE SEQUENCE [LARGE SCALE GENOMIC DNA]</scope>
    <source>
        <strain evidence="4">SNU_AA5</strain>
        <tissue evidence="4">Soma without cirri and trophi</tissue>
    </source>
</reference>
<dbReference type="GO" id="GO:0016020">
    <property type="term" value="C:membrane"/>
    <property type="evidence" value="ECO:0007669"/>
    <property type="project" value="TreeGrafter"/>
</dbReference>
<dbReference type="InterPro" id="IPR050344">
    <property type="entry name" value="Peptidase_M1_aminopeptidases"/>
</dbReference>
<keyword evidence="2 4" id="KW-0031">Aminopeptidase</keyword>
<dbReference type="GO" id="GO:0005615">
    <property type="term" value="C:extracellular space"/>
    <property type="evidence" value="ECO:0007669"/>
    <property type="project" value="TreeGrafter"/>
</dbReference>
<dbReference type="GO" id="GO:0006508">
    <property type="term" value="P:proteolysis"/>
    <property type="evidence" value="ECO:0007669"/>
    <property type="project" value="TreeGrafter"/>
</dbReference>
<comment type="caution">
    <text evidence="4">The sequence shown here is derived from an EMBL/GenBank/DDBJ whole genome shotgun (WGS) entry which is preliminary data.</text>
</comment>
<dbReference type="InterPro" id="IPR024571">
    <property type="entry name" value="ERAP1-like_C_dom"/>
</dbReference>
<evidence type="ECO:0000259" key="3">
    <source>
        <dbReference type="Pfam" id="PF11838"/>
    </source>
</evidence>
<gene>
    <name evidence="4" type="primary">ENPEP_3</name>
    <name evidence="4" type="ORF">FJT64_017358</name>
</gene>
<feature type="domain" description="ERAP1-like C-terminal" evidence="3">
    <location>
        <begin position="8"/>
        <end position="124"/>
    </location>
</feature>
<protein>
    <submittedName>
        <fullName evidence="4">Glutamyl aminopeptidase</fullName>
    </submittedName>
</protein>
<dbReference type="OrthoDB" id="510539at2759"/>
<evidence type="ECO:0000256" key="1">
    <source>
        <dbReference type="ARBA" id="ARBA00010136"/>
    </source>
</evidence>
<sequence>MRTTMLHTLKLVSSVRQPWLLSRLLTLAKNESYVRSQDFFTLCSTVAANPVGNPIVWNFLRAEWESYLVPRFSLNERYLGFMVPRITRHFDTQLQLDEMRQFFARYPEAGAGERSRREALETTQANINWLKNHRDELARWLAERS</sequence>
<dbReference type="Gene3D" id="1.25.50.20">
    <property type="match status" value="1"/>
</dbReference>
<evidence type="ECO:0000313" key="5">
    <source>
        <dbReference type="Proteomes" id="UP000440578"/>
    </source>
</evidence>
<dbReference type="GO" id="GO:0070006">
    <property type="term" value="F:metalloaminopeptidase activity"/>
    <property type="evidence" value="ECO:0007669"/>
    <property type="project" value="TreeGrafter"/>
</dbReference>
<dbReference type="AlphaFoldDB" id="A0A6A4X2Z8"/>
<dbReference type="PANTHER" id="PTHR11533:SF276">
    <property type="entry name" value="GLUTAMYL AMINOPEPTIDASE"/>
    <property type="match status" value="1"/>
</dbReference>
<keyword evidence="2 4" id="KW-0378">Hydrolase</keyword>